<feature type="domain" description="Helicase C-terminal" evidence="12">
    <location>
        <begin position="1315"/>
        <end position="1466"/>
    </location>
</feature>
<dbReference type="SMART" id="SM00490">
    <property type="entry name" value="HELICc"/>
    <property type="match status" value="1"/>
</dbReference>
<dbReference type="InterPro" id="IPR049730">
    <property type="entry name" value="SNF2/RAD54-like_C"/>
</dbReference>
<comment type="subcellular location">
    <subcellularLocation>
        <location evidence="1">Nucleus</location>
    </subcellularLocation>
</comment>
<feature type="compositionally biased region" description="Basic residues" evidence="10">
    <location>
        <begin position="158"/>
        <end position="169"/>
    </location>
</feature>
<feature type="region of interest" description="Disordered" evidence="10">
    <location>
        <begin position="333"/>
        <end position="383"/>
    </location>
</feature>
<dbReference type="FunCoup" id="A0A1D2VBF5">
    <property type="interactions" value="514"/>
</dbReference>
<dbReference type="InterPro" id="IPR038718">
    <property type="entry name" value="SNF2-like_sf"/>
</dbReference>
<dbReference type="Pfam" id="PF00176">
    <property type="entry name" value="SNF2-rel_dom"/>
    <property type="match status" value="1"/>
</dbReference>
<protein>
    <submittedName>
        <fullName evidence="13">Uncharacterized protein</fullName>
    </submittedName>
</protein>
<dbReference type="InterPro" id="IPR001650">
    <property type="entry name" value="Helicase_C-like"/>
</dbReference>
<dbReference type="SUPFAM" id="SSF52540">
    <property type="entry name" value="P-loop containing nucleoside triphosphate hydrolases"/>
    <property type="match status" value="2"/>
</dbReference>
<evidence type="ECO:0000256" key="4">
    <source>
        <dbReference type="ARBA" id="ARBA00022801"/>
    </source>
</evidence>
<dbReference type="InterPro" id="IPR027417">
    <property type="entry name" value="P-loop_NTPase"/>
</dbReference>
<evidence type="ECO:0000256" key="8">
    <source>
        <dbReference type="ARBA" id="ARBA00023242"/>
    </source>
</evidence>
<dbReference type="OrthoDB" id="5857104at2759"/>
<keyword evidence="4" id="KW-0378">Hydrolase</keyword>
<dbReference type="GO" id="GO:0004386">
    <property type="term" value="F:helicase activity"/>
    <property type="evidence" value="ECO:0007669"/>
    <property type="project" value="UniProtKB-KW"/>
</dbReference>
<dbReference type="Gene3D" id="3.40.50.10810">
    <property type="entry name" value="Tandem AAA-ATPase domain"/>
    <property type="match status" value="1"/>
</dbReference>
<feature type="compositionally biased region" description="Acidic residues" evidence="10">
    <location>
        <begin position="207"/>
        <end position="220"/>
    </location>
</feature>
<dbReference type="InterPro" id="IPR000330">
    <property type="entry name" value="SNF2_N"/>
</dbReference>
<feature type="compositionally biased region" description="Basic residues" evidence="10">
    <location>
        <begin position="333"/>
        <end position="350"/>
    </location>
</feature>
<dbReference type="InterPro" id="IPR014001">
    <property type="entry name" value="Helicase_ATP-bd"/>
</dbReference>
<evidence type="ECO:0000256" key="9">
    <source>
        <dbReference type="SAM" id="Coils"/>
    </source>
</evidence>
<dbReference type="Gene3D" id="3.40.50.300">
    <property type="entry name" value="P-loop containing nucleotide triphosphate hydrolases"/>
    <property type="match status" value="1"/>
</dbReference>
<organism evidence="13 14">
    <name type="scientific">Ascoidea rubescens DSM 1968</name>
    <dbReference type="NCBI Taxonomy" id="1344418"/>
    <lineage>
        <taxon>Eukaryota</taxon>
        <taxon>Fungi</taxon>
        <taxon>Dikarya</taxon>
        <taxon>Ascomycota</taxon>
        <taxon>Saccharomycotina</taxon>
        <taxon>Saccharomycetes</taxon>
        <taxon>Ascoideaceae</taxon>
        <taxon>Ascoidea</taxon>
    </lineage>
</organism>
<feature type="region of interest" description="Disordered" evidence="10">
    <location>
        <begin position="84"/>
        <end position="250"/>
    </location>
</feature>
<evidence type="ECO:0000256" key="5">
    <source>
        <dbReference type="ARBA" id="ARBA00022806"/>
    </source>
</evidence>
<evidence type="ECO:0000256" key="1">
    <source>
        <dbReference type="ARBA" id="ARBA00004123"/>
    </source>
</evidence>
<feature type="domain" description="Helicase ATP-binding" evidence="11">
    <location>
        <begin position="414"/>
        <end position="581"/>
    </location>
</feature>
<evidence type="ECO:0000256" key="6">
    <source>
        <dbReference type="ARBA" id="ARBA00022840"/>
    </source>
</evidence>
<dbReference type="GeneID" id="30967542"/>
<feature type="coiled-coil region" evidence="9">
    <location>
        <begin position="1223"/>
        <end position="1254"/>
    </location>
</feature>
<dbReference type="InParanoid" id="A0A1D2VBF5"/>
<proteinExistence type="inferred from homology"/>
<reference evidence="14" key="1">
    <citation type="submission" date="2016-05" db="EMBL/GenBank/DDBJ databases">
        <title>Comparative genomics of biotechnologically important yeasts.</title>
        <authorList>
            <consortium name="DOE Joint Genome Institute"/>
            <person name="Riley R."/>
            <person name="Haridas S."/>
            <person name="Wolfe K.H."/>
            <person name="Lopes M.R."/>
            <person name="Hittinger C.T."/>
            <person name="Goker M."/>
            <person name="Salamov A."/>
            <person name="Wisecaver J."/>
            <person name="Long T.M."/>
            <person name="Aerts A.L."/>
            <person name="Barry K."/>
            <person name="Choi C."/>
            <person name="Clum A."/>
            <person name="Coughlan A.Y."/>
            <person name="Deshpande S."/>
            <person name="Douglass A.P."/>
            <person name="Hanson S.J."/>
            <person name="Klenk H.-P."/>
            <person name="Labutti K."/>
            <person name="Lapidus A."/>
            <person name="Lindquist E."/>
            <person name="Lipzen A."/>
            <person name="Meier-Kolthoff J.P."/>
            <person name="Ohm R.A."/>
            <person name="Otillar R.P."/>
            <person name="Pangilinan J."/>
            <person name="Peng Y."/>
            <person name="Rokas A."/>
            <person name="Rosa C.A."/>
            <person name="Scheuner C."/>
            <person name="Sibirny A.A."/>
            <person name="Slot J.C."/>
            <person name="Stielow J.B."/>
            <person name="Sun H."/>
            <person name="Kurtzman C.P."/>
            <person name="Blackwell M."/>
            <person name="Grigoriev I.V."/>
            <person name="Jeffries T.W."/>
        </authorList>
    </citation>
    <scope>NUCLEOTIDE SEQUENCE [LARGE SCALE GENOMIC DNA]</scope>
    <source>
        <strain evidence="14">DSM 1968</strain>
    </source>
</reference>
<keyword evidence="5" id="KW-0347">Helicase</keyword>
<evidence type="ECO:0000313" key="14">
    <source>
        <dbReference type="Proteomes" id="UP000095038"/>
    </source>
</evidence>
<evidence type="ECO:0000256" key="10">
    <source>
        <dbReference type="SAM" id="MobiDB-lite"/>
    </source>
</evidence>
<feature type="region of interest" description="Disordered" evidence="10">
    <location>
        <begin position="30"/>
        <end position="55"/>
    </location>
</feature>
<dbReference type="RefSeq" id="XP_020045110.1">
    <property type="nucleotide sequence ID" value="XM_020193906.1"/>
</dbReference>
<evidence type="ECO:0000259" key="12">
    <source>
        <dbReference type="PROSITE" id="PS51194"/>
    </source>
</evidence>
<comment type="similarity">
    <text evidence="2">Belongs to the SNF2/RAD54 helicase family.</text>
</comment>
<dbReference type="EMBL" id="KV454489">
    <property type="protein sequence ID" value="ODV58803.1"/>
    <property type="molecule type" value="Genomic_DNA"/>
</dbReference>
<gene>
    <name evidence="13" type="ORF">ASCRUDRAFT_77545</name>
</gene>
<accession>A0A1D2VBF5</accession>
<dbReference type="GO" id="GO:0005524">
    <property type="term" value="F:ATP binding"/>
    <property type="evidence" value="ECO:0007669"/>
    <property type="project" value="UniProtKB-KW"/>
</dbReference>
<keyword evidence="8" id="KW-0539">Nucleus</keyword>
<dbReference type="Proteomes" id="UP000095038">
    <property type="component" value="Unassembled WGS sequence"/>
</dbReference>
<evidence type="ECO:0000256" key="7">
    <source>
        <dbReference type="ARBA" id="ARBA00023054"/>
    </source>
</evidence>
<keyword evidence="14" id="KW-1185">Reference proteome</keyword>
<evidence type="ECO:0000259" key="11">
    <source>
        <dbReference type="PROSITE" id="PS51192"/>
    </source>
</evidence>
<keyword evidence="3" id="KW-0547">Nucleotide-binding</keyword>
<dbReference type="FunFam" id="3.40.50.10810:FF:000015">
    <property type="entry name" value="lymphoid-specific helicase isoform X1"/>
    <property type="match status" value="1"/>
</dbReference>
<dbReference type="GO" id="GO:0005634">
    <property type="term" value="C:nucleus"/>
    <property type="evidence" value="ECO:0007669"/>
    <property type="project" value="UniProtKB-SubCell"/>
</dbReference>
<evidence type="ECO:0000256" key="2">
    <source>
        <dbReference type="ARBA" id="ARBA00007025"/>
    </source>
</evidence>
<keyword evidence="6" id="KW-0067">ATP-binding</keyword>
<sequence length="1586" mass="185477">MVNRKKYRLKSTPVVGDDFSELIPTGSASATRRLRHKHNNFSSRGSYGVSELDNSSQIDTIHIVSDLSDKEDGEDDKDDHLQITREISLEDSTIQSDADDSGNEIIQVNDVSIQSVEMENGDKQDSDYSSGDSDAYGDEESLKSEAEYLPHRDNNTSKARRYYKQKQKTQKNPSRTIKLRNQKKSNLNRNARLKMRKTVKKPRIMPDSEDEDEDDFENSSDNDSQIDSNLSIDEKEEEEEDEKVNKLISKSHKVTVEQEKFNELSSAQKLERVQRLIALAKEYVENISSSLLEQAQNSASKNDIPIDKEEVVQSESDSDVEIIDEFNQPKKIHNKKQKIFSRRKPRKRNAKKDLLTLMTESKNRKSNSSKNKTNGKKTNKKQIQVSVSKITDQPKILTGAVLRDYQIDGMAWLIALYQQGLNGILADEMGLGKTIQTISLLAYLYGEGNKGPFLIACPLSTLGNWYNEFKNFTPTLPVLAYTGVKDIREQLRKKHFKALKSGKISVLITSYEVILNDRRYLNKFDWKYLVVDEGHRLKNTNCRLINELKKLKTENRLLLTGTPLQNNLNELWSLLNFILPNIFHDLELFQQWFDFSSFNSDNNENHTSQLIDSEIQKGLVSNLHSILKPFLLRRLKKLVTKSLPPKREYLIYSSLTPSQWDMYHATLNKELKTYLLKLAFTEHIECNNYFGNREVYSMDKIDSFFKKKFSLKPIDLSEDEKEEEEGTGVPKFGQRLQVDEIATNEKRKLRSRLRNPKKRRINYKESDFRYGDLSSDSEYIGDENQDSDEDLEDDIMINDSSKLINSNGYFEGFNSKDNQFKKFSLNSIENKNRAQKEYLKIIENEKTQIGNEVISQINDINQNGPFDELCNDLSIDDSIINPEQERELRYEDYSDVNYDSNDFNDTIFNKENLQQNQKEKMYTIDSMDTYLKPFSPLPDYNLFRRDRPQKPILYTPTNDLPYNSYQNLLENLKLLLVTLKRARENGLSGNNLNEWANVRNIDIIYQNLKYSSIYSYYLTAKYNAEKKQYCNYLKYLKFVEDQKILKLKRERERQREREMEKKGALERKERRNFASIKKVHETIKIPDEKNEQNEKIEKVPETIEILDEKDGKDGKDEKNRITNGIKKNNEDELKKKPTNFLEYFENKENKYNDEDRGMFDKFEMDKDTEDRFKKYYLKEKGKYNECMKMSDLGGESIEKEEEYKKFKLLYFDKVVDEEKDVDIEIEEISINEQNENENEIEEELKGNKTEIEEELPKFEDIWQQINNDIDNKKLNNVVMQLRLICDSPYLFYFPWDNDESIDVNRLIDRSSKMQILNQLVSKLIERKHRVLIFSQFVKMLDLIEDWCDIKKYRCCRIDGQMTQTDRQEEIDKFGDIEQDYSIFLLSTRAGGLGINLTAADSVILFDSDWNPQVDLQAMDRVHRIGQTKPVIIYRFATIQTIEQVLLMKADSKRQLERLVIQMGKFESLRQLADERNKAGPKNKSKTNVLINDLKAFVTANEFKGYGDFNDNILEEEEMAVLLDRRPEAYIKDETRRFKHVELFETSAQSVLETEPVDIEAQIETVEEVVEEAAEPSKESVAVAAPV</sequence>
<feature type="compositionally biased region" description="Low complexity" evidence="10">
    <location>
        <begin position="221"/>
        <end position="231"/>
    </location>
</feature>
<evidence type="ECO:0000256" key="3">
    <source>
        <dbReference type="ARBA" id="ARBA00022741"/>
    </source>
</evidence>
<dbReference type="PROSITE" id="PS51192">
    <property type="entry name" value="HELICASE_ATP_BIND_1"/>
    <property type="match status" value="1"/>
</dbReference>
<dbReference type="GO" id="GO:0016787">
    <property type="term" value="F:hydrolase activity"/>
    <property type="evidence" value="ECO:0007669"/>
    <property type="project" value="UniProtKB-KW"/>
</dbReference>
<feature type="compositionally biased region" description="Polar residues" evidence="10">
    <location>
        <begin position="104"/>
        <end position="117"/>
    </location>
</feature>
<dbReference type="CDD" id="cd18793">
    <property type="entry name" value="SF2_C_SNF"/>
    <property type="match status" value="1"/>
</dbReference>
<feature type="compositionally biased region" description="Basic and acidic residues" evidence="10">
    <location>
        <begin position="140"/>
        <end position="155"/>
    </location>
</feature>
<name>A0A1D2VBF5_9ASCO</name>
<dbReference type="Pfam" id="PF00271">
    <property type="entry name" value="Helicase_C"/>
    <property type="match status" value="1"/>
</dbReference>
<dbReference type="STRING" id="1344418.A0A1D2VBF5"/>
<evidence type="ECO:0000313" key="13">
    <source>
        <dbReference type="EMBL" id="ODV58803.1"/>
    </source>
</evidence>
<dbReference type="PANTHER" id="PTHR10799">
    <property type="entry name" value="SNF2/RAD54 HELICASE FAMILY"/>
    <property type="match status" value="1"/>
</dbReference>
<keyword evidence="7 9" id="KW-0175">Coiled coil</keyword>
<dbReference type="SMART" id="SM00487">
    <property type="entry name" value="DEXDc"/>
    <property type="match status" value="1"/>
</dbReference>
<feature type="compositionally biased region" description="Basic residues" evidence="10">
    <location>
        <begin position="191"/>
        <end position="203"/>
    </location>
</feature>
<dbReference type="PROSITE" id="PS51194">
    <property type="entry name" value="HELICASE_CTER"/>
    <property type="match status" value="1"/>
</dbReference>